<dbReference type="EC" id="2.4.1.18" evidence="8"/>
<dbReference type="InterPro" id="IPR027291">
    <property type="entry name" value="Glyco_hydro_38_N_sf"/>
</dbReference>
<keyword evidence="2 5" id="KW-0119">Carbohydrate metabolism</keyword>
<proteinExistence type="inferred from homology"/>
<feature type="domain" description="1,4-alpha-glucan branching enzyme C-terminal" evidence="7">
    <location>
        <begin position="426"/>
        <end position="526"/>
    </location>
</feature>
<dbReference type="InterPro" id="IPR040042">
    <property type="entry name" value="Branching_enz_MT3115-like"/>
</dbReference>
<dbReference type="AlphaFoldDB" id="A0A8A0RPM9"/>
<dbReference type="KEGG" id="kme:H0A61_02746"/>
<dbReference type="Proteomes" id="UP000662904">
    <property type="component" value="Chromosome"/>
</dbReference>
<evidence type="ECO:0000259" key="7">
    <source>
        <dbReference type="Pfam" id="PF09210"/>
    </source>
</evidence>
<dbReference type="InterPro" id="IPR028995">
    <property type="entry name" value="Glyco_hydro_57/38_cen_sf"/>
</dbReference>
<feature type="active site" description="Proton donor" evidence="3">
    <location>
        <position position="352"/>
    </location>
</feature>
<accession>A0A8A0RPM9</accession>
<reference evidence="8" key="1">
    <citation type="submission" date="2020-07" db="EMBL/GenBank/DDBJ databases">
        <title>Koleobacter methoxysyntrophicus gen. nov., sp. nov., a novel anaerobic bacterium isolated from deep subsurface oil field and proposal of Koleobacterales ord. nov. in the phylum Firmicutes.</title>
        <authorList>
            <person name="Sakamoto S."/>
            <person name="Tamaki H."/>
        </authorList>
    </citation>
    <scope>NUCLEOTIDE SEQUENCE</scope>
    <source>
        <strain evidence="8">NRmbB1</strain>
    </source>
</reference>
<dbReference type="CDD" id="cd10792">
    <property type="entry name" value="GH57N_AmyC_like"/>
    <property type="match status" value="1"/>
</dbReference>
<feature type="binding site" evidence="4">
    <location>
        <position position="466"/>
    </location>
    <ligand>
        <name>substrate</name>
    </ligand>
</feature>
<dbReference type="Gene3D" id="1.20.1430.10">
    <property type="entry name" value="Families 57/38 glycoside transferase, middle domain"/>
    <property type="match status" value="1"/>
</dbReference>
<evidence type="ECO:0000313" key="8">
    <source>
        <dbReference type="EMBL" id="QSQ10341.1"/>
    </source>
</evidence>
<feature type="binding site" evidence="4">
    <location>
        <position position="260"/>
    </location>
    <ligand>
        <name>substrate</name>
    </ligand>
</feature>
<dbReference type="InterPro" id="IPR015293">
    <property type="entry name" value="BE_C"/>
</dbReference>
<dbReference type="RefSeq" id="WP_206707650.1">
    <property type="nucleotide sequence ID" value="NZ_CP059066.1"/>
</dbReference>
<evidence type="ECO:0000256" key="4">
    <source>
        <dbReference type="PIRSR" id="PIRSR640042-2"/>
    </source>
</evidence>
<sequence length="535" mass="63377">MHKGYVSLILHAHLPYVRHPEYENFLEEKWFYEALTESYIPLINVFESLERDKVDFRISMTLTPTLLSLMSDNLIKHRYLRYLERLLDLTEKEIQRTQKYEPYLYPVARMYESRFKEVYHTYVDRYHFDIIGAFRKFMDAGKLEVITCAATHGFLPFIALHPEALRAQIKIGVDTYRRFFDRNPVGFWLPECAYVPEVDIPLREEDIKYVIIETHGLIYGTPRPKYGTFAPVITQGGIAAFGRDVESSKQVWSASEGYPGDYDYREYYRDIGYDLDFEYIRPYIHPDGIRINTGIKYYKITGKGDYKEPYDRKAALEKAAIHAGNFMFNREHQIRYVSGGMERPPIVVCPYDAELFGHWWFEGPDWLNYLFRKAAYDQQVFRFITPGEYLEMYPENQLSNPSPSSWGNKGYFEVWLNQTNDWIYRHLHKAAERMIELAEMFPDARGLKKDALNQASRELLLAQSSDWAFIMNSGTMVDYAVNRIKLHINRFTRLYEEIKKGSIDESWLRGLESRDNIFPDIDYRVYRPVTRPLYP</sequence>
<evidence type="ECO:0000256" key="1">
    <source>
        <dbReference type="ARBA" id="ARBA00006821"/>
    </source>
</evidence>
<dbReference type="InterPro" id="IPR004300">
    <property type="entry name" value="Glyco_hydro_57_N"/>
</dbReference>
<gene>
    <name evidence="8" type="ORF">H0A61_02746</name>
</gene>
<feature type="active site" description="Nucleophile" evidence="3">
    <location>
        <position position="191"/>
    </location>
</feature>
<dbReference type="SUPFAM" id="SSF88688">
    <property type="entry name" value="Families 57/38 glycoside transferase middle domain"/>
    <property type="match status" value="1"/>
</dbReference>
<dbReference type="SUPFAM" id="SSF88713">
    <property type="entry name" value="Glycoside hydrolase/deacetylase"/>
    <property type="match status" value="1"/>
</dbReference>
<dbReference type="Pfam" id="PF09210">
    <property type="entry name" value="BE_C"/>
    <property type="match status" value="1"/>
</dbReference>
<keyword evidence="9" id="KW-1185">Reference proteome</keyword>
<feature type="binding site" evidence="4">
    <location>
        <position position="243"/>
    </location>
    <ligand>
        <name>substrate</name>
    </ligand>
</feature>
<dbReference type="Gene3D" id="3.20.110.10">
    <property type="entry name" value="Glycoside hydrolase 38, N terminal domain"/>
    <property type="match status" value="1"/>
</dbReference>
<protein>
    <submittedName>
        <fullName evidence="8">1,4-alpha-glucan branching enzyme</fullName>
        <ecNumber evidence="8">2.4.1.18</ecNumber>
    </submittedName>
</protein>
<comment type="similarity">
    <text evidence="1 5">Belongs to the glycosyl hydrolase 57 family.</text>
</comment>
<feature type="domain" description="Glycoside hydrolase family 57 N-terminal" evidence="6">
    <location>
        <begin position="8"/>
        <end position="299"/>
    </location>
</feature>
<dbReference type="GO" id="GO:0030979">
    <property type="term" value="P:alpha-glucan biosynthetic process"/>
    <property type="evidence" value="ECO:0007669"/>
    <property type="project" value="InterPro"/>
</dbReference>
<evidence type="ECO:0000313" key="9">
    <source>
        <dbReference type="Proteomes" id="UP000662904"/>
    </source>
</evidence>
<dbReference type="PANTHER" id="PTHR41695">
    <property type="entry name" value="1,4-ALPHA-GLUCAN BRANCHING ENZYME RV3031-RELATED"/>
    <property type="match status" value="1"/>
</dbReference>
<dbReference type="InterPro" id="IPR037090">
    <property type="entry name" value="57_glycoside_trans_central"/>
</dbReference>
<feature type="binding site" evidence="4">
    <location>
        <position position="406"/>
    </location>
    <ligand>
        <name>substrate</name>
    </ligand>
</feature>
<name>A0A8A0RPM9_9FIRM</name>
<evidence type="ECO:0000259" key="6">
    <source>
        <dbReference type="Pfam" id="PF03065"/>
    </source>
</evidence>
<dbReference type="InterPro" id="IPR011330">
    <property type="entry name" value="Glyco_hydro/deAcase_b/a-brl"/>
</dbReference>
<evidence type="ECO:0000256" key="2">
    <source>
        <dbReference type="ARBA" id="ARBA00023277"/>
    </source>
</evidence>
<dbReference type="Pfam" id="PF03065">
    <property type="entry name" value="Glyco_hydro_57"/>
    <property type="match status" value="1"/>
</dbReference>
<evidence type="ECO:0000256" key="5">
    <source>
        <dbReference type="RuleBase" id="RU361196"/>
    </source>
</evidence>
<dbReference type="GO" id="GO:0005576">
    <property type="term" value="C:extracellular region"/>
    <property type="evidence" value="ECO:0007669"/>
    <property type="project" value="TreeGrafter"/>
</dbReference>
<dbReference type="GO" id="GO:0003844">
    <property type="term" value="F:1,4-alpha-glucan branching enzyme activity"/>
    <property type="evidence" value="ECO:0007669"/>
    <property type="project" value="UniProtKB-EC"/>
</dbReference>
<keyword evidence="8" id="KW-0808">Transferase</keyword>
<keyword evidence="8" id="KW-0328">Glycosyltransferase</keyword>
<organism evidence="8 9">
    <name type="scientific">Koleobacter methoxysyntrophicus</name>
    <dbReference type="NCBI Taxonomy" id="2751313"/>
    <lineage>
        <taxon>Bacteria</taxon>
        <taxon>Bacillati</taxon>
        <taxon>Bacillota</taxon>
        <taxon>Clostridia</taxon>
        <taxon>Koleobacterales</taxon>
        <taxon>Koleobacteraceae</taxon>
        <taxon>Koleobacter</taxon>
    </lineage>
</organism>
<evidence type="ECO:0000256" key="3">
    <source>
        <dbReference type="PIRSR" id="PIRSR640042-1"/>
    </source>
</evidence>
<dbReference type="EMBL" id="CP059066">
    <property type="protein sequence ID" value="QSQ10341.1"/>
    <property type="molecule type" value="Genomic_DNA"/>
</dbReference>
<dbReference type="PANTHER" id="PTHR41695:SF1">
    <property type="entry name" value="1,4-ALPHA-GLUCAN BRANCHING ENZYME TK1436"/>
    <property type="match status" value="1"/>
</dbReference>